<accession>A0ABU7CJE8</accession>
<keyword evidence="4" id="KW-1185">Reference proteome</keyword>
<feature type="compositionally biased region" description="Polar residues" evidence="2">
    <location>
        <begin position="521"/>
        <end position="531"/>
    </location>
</feature>
<evidence type="ECO:0000313" key="4">
    <source>
        <dbReference type="Proteomes" id="UP001345963"/>
    </source>
</evidence>
<proteinExistence type="predicted"/>
<feature type="compositionally biased region" description="Low complexity" evidence="2">
    <location>
        <begin position="532"/>
        <end position="554"/>
    </location>
</feature>
<comment type="caution">
    <text evidence="3">The sequence shown here is derived from an EMBL/GenBank/DDBJ whole genome shotgun (WGS) entry which is preliminary data.</text>
</comment>
<evidence type="ECO:0000256" key="1">
    <source>
        <dbReference type="SAM" id="Coils"/>
    </source>
</evidence>
<name>A0ABU7CJE8_9TELE</name>
<reference evidence="3 4" key="1">
    <citation type="submission" date="2021-07" db="EMBL/GenBank/DDBJ databases">
        <authorList>
            <person name="Palmer J.M."/>
        </authorList>
    </citation>
    <scope>NUCLEOTIDE SEQUENCE [LARGE SCALE GENOMIC DNA]</scope>
    <source>
        <strain evidence="3 4">AT_MEX2019</strain>
        <tissue evidence="3">Muscle</tissue>
    </source>
</reference>
<dbReference type="EMBL" id="JAHUTI010094505">
    <property type="protein sequence ID" value="MED6262777.1"/>
    <property type="molecule type" value="Genomic_DNA"/>
</dbReference>
<evidence type="ECO:0000313" key="3">
    <source>
        <dbReference type="EMBL" id="MED6262777.1"/>
    </source>
</evidence>
<evidence type="ECO:0000256" key="2">
    <source>
        <dbReference type="SAM" id="MobiDB-lite"/>
    </source>
</evidence>
<feature type="coiled-coil region" evidence="1">
    <location>
        <begin position="340"/>
        <end position="374"/>
    </location>
</feature>
<protein>
    <submittedName>
        <fullName evidence="3">Uncharacterized protein</fullName>
    </submittedName>
</protein>
<gene>
    <name evidence="3" type="ORF">ATANTOWER_025740</name>
</gene>
<keyword evidence="1" id="KW-0175">Coiled coil</keyword>
<dbReference type="Proteomes" id="UP001345963">
    <property type="component" value="Unassembled WGS sequence"/>
</dbReference>
<organism evidence="3 4">
    <name type="scientific">Ataeniobius toweri</name>
    <dbReference type="NCBI Taxonomy" id="208326"/>
    <lineage>
        <taxon>Eukaryota</taxon>
        <taxon>Metazoa</taxon>
        <taxon>Chordata</taxon>
        <taxon>Craniata</taxon>
        <taxon>Vertebrata</taxon>
        <taxon>Euteleostomi</taxon>
        <taxon>Actinopterygii</taxon>
        <taxon>Neopterygii</taxon>
        <taxon>Teleostei</taxon>
        <taxon>Neoteleostei</taxon>
        <taxon>Acanthomorphata</taxon>
        <taxon>Ovalentaria</taxon>
        <taxon>Atherinomorphae</taxon>
        <taxon>Cyprinodontiformes</taxon>
        <taxon>Goodeidae</taxon>
        <taxon>Ataeniobius</taxon>
    </lineage>
</organism>
<feature type="region of interest" description="Disordered" evidence="2">
    <location>
        <begin position="516"/>
        <end position="583"/>
    </location>
</feature>
<sequence length="762" mass="84345">MTSEVMTSLSDASKESRSIDDIRQTDIFTSVPTFYRDRSLLRELVRENRKFAETKDMEQKKITTDIEASKLNLSWADMVDLNIQVDYDCIIFPMDDDNGNTSELDLTEPEEQTSTESEIMAEIAPSTGLEISPSVEAQQVTSPSAGSKINPGVEVQQVANSSTGSETPLLVEAQQVTSESAGSEIYPGVEVQQVANSSTGSETPLLVEAQQVTSESAGSEINPGVEVQQVANSSTGSETPLLVEAQQESNPSADPRAVNSIEIQQVCNLCTGFVPIPLNSVAAWSSHSHQQSNHFQAQYHNREWAQASTQYGAPRYQYPRRRRMTRHAPTFRGSHNSMYIEQAAKHINNLMEQVGDLKNQLQIKTLDLQKEREQRITIQVECTAYLEKIQELEETLEHERHIKVECEPNEEDQERSIVSDTERTSKLQHIPKATVDVNILNELNFLKKQAETHNLHCEKLAETLVEEQKLRLQCEDQLKIYRELGTKFREQEQKIKSLQSHIVNLTLELKLASKDNDHEVSSQNNSSNQAEVSTPTQISTPSVVSTPSQVSRPSEVSIQIQEPTLPGHHANRQFQTGSGPHQCRRQHDIIGIHANPGPQSNTAGLNANRGVPSYRGPQGNHGLHTNAGLHTNPGHYTISGLYQNQDLSRNPGSYPNPGLYANPGPHSNPGSYANPGPYANPGFYKDPGHYTNPGPYANPGFYKDPGHYTNPGPYRNQGLSGNPGFYPYPGPCPNPNPGLFTNAGHHPNAGFHANRLPPYRAP</sequence>